<dbReference type="Gene3D" id="1.10.472.30">
    <property type="entry name" value="Transcription elongation factor S-II, central domain"/>
    <property type="match status" value="1"/>
</dbReference>
<evidence type="ECO:0000313" key="12">
    <source>
        <dbReference type="EMBL" id="CAH2050568.1"/>
    </source>
</evidence>
<feature type="non-terminal residue" evidence="12">
    <location>
        <position position="1581"/>
    </location>
</feature>
<protein>
    <recommendedName>
        <fullName evidence="14">Death-inducer obliterator 1</fullName>
    </recommendedName>
</protein>
<dbReference type="PROSITE" id="PS51321">
    <property type="entry name" value="TFIIS_CENTRAL"/>
    <property type="match status" value="1"/>
</dbReference>
<keyword evidence="13" id="KW-1185">Reference proteome</keyword>
<feature type="compositionally biased region" description="Basic and acidic residues" evidence="9">
    <location>
        <begin position="708"/>
        <end position="719"/>
    </location>
</feature>
<evidence type="ECO:0000256" key="6">
    <source>
        <dbReference type="ARBA" id="ARBA00023163"/>
    </source>
</evidence>
<evidence type="ECO:0000256" key="1">
    <source>
        <dbReference type="ARBA" id="ARBA00004123"/>
    </source>
</evidence>
<feature type="region of interest" description="Disordered" evidence="9">
    <location>
        <begin position="971"/>
        <end position="1193"/>
    </location>
</feature>
<keyword evidence="4" id="KW-0862">Zinc</keyword>
<dbReference type="SMART" id="SM00592">
    <property type="entry name" value="BRK"/>
    <property type="match status" value="1"/>
</dbReference>
<dbReference type="InterPro" id="IPR001965">
    <property type="entry name" value="Znf_PHD"/>
</dbReference>
<evidence type="ECO:0000256" key="2">
    <source>
        <dbReference type="ARBA" id="ARBA00022723"/>
    </source>
</evidence>
<accession>A0ABN8I8U4</accession>
<evidence type="ECO:0008006" key="14">
    <source>
        <dbReference type="Google" id="ProtNLM"/>
    </source>
</evidence>
<dbReference type="InterPro" id="IPR036575">
    <property type="entry name" value="TFIIS_cen_dom_sf"/>
</dbReference>
<dbReference type="SMART" id="SM00510">
    <property type="entry name" value="TFS2M"/>
    <property type="match status" value="1"/>
</dbReference>
<feature type="compositionally biased region" description="Basic and acidic residues" evidence="9">
    <location>
        <begin position="788"/>
        <end position="797"/>
    </location>
</feature>
<keyword evidence="6" id="KW-0804">Transcription</keyword>
<feature type="region of interest" description="Disordered" evidence="9">
    <location>
        <begin position="600"/>
        <end position="619"/>
    </location>
</feature>
<feature type="region of interest" description="Disordered" evidence="9">
    <location>
        <begin position="1233"/>
        <end position="1254"/>
    </location>
</feature>
<dbReference type="SUPFAM" id="SSF160481">
    <property type="entry name" value="BRK domain-like"/>
    <property type="match status" value="1"/>
</dbReference>
<evidence type="ECO:0000256" key="3">
    <source>
        <dbReference type="ARBA" id="ARBA00022771"/>
    </source>
</evidence>
<dbReference type="Pfam" id="PF00628">
    <property type="entry name" value="PHD"/>
    <property type="match status" value="1"/>
</dbReference>
<feature type="region of interest" description="Disordered" evidence="9">
    <location>
        <begin position="1474"/>
        <end position="1495"/>
    </location>
</feature>
<dbReference type="InterPro" id="IPR011011">
    <property type="entry name" value="Znf_FYVE_PHD"/>
</dbReference>
<keyword evidence="2" id="KW-0479">Metal-binding</keyword>
<dbReference type="Pfam" id="PF07744">
    <property type="entry name" value="SPOC"/>
    <property type="match status" value="1"/>
</dbReference>
<feature type="region of interest" description="Disordered" evidence="9">
    <location>
        <begin position="749"/>
        <end position="802"/>
    </location>
</feature>
<evidence type="ECO:0000256" key="5">
    <source>
        <dbReference type="ARBA" id="ARBA00023015"/>
    </source>
</evidence>
<dbReference type="SMART" id="SM00249">
    <property type="entry name" value="PHD"/>
    <property type="match status" value="1"/>
</dbReference>
<feature type="region of interest" description="Disordered" evidence="9">
    <location>
        <begin position="661"/>
        <end position="719"/>
    </location>
</feature>
<reference evidence="12" key="1">
    <citation type="submission" date="2022-03" db="EMBL/GenBank/DDBJ databases">
        <authorList>
            <person name="Martin H S."/>
        </authorList>
    </citation>
    <scope>NUCLEOTIDE SEQUENCE</scope>
</reference>
<dbReference type="PROSITE" id="PS01359">
    <property type="entry name" value="ZF_PHD_1"/>
    <property type="match status" value="1"/>
</dbReference>
<keyword evidence="5" id="KW-0805">Transcription regulation</keyword>
<dbReference type="SUPFAM" id="SSF46942">
    <property type="entry name" value="Elongation factor TFIIS domain 2"/>
    <property type="match status" value="1"/>
</dbReference>
<feature type="compositionally biased region" description="Basic and acidic residues" evidence="9">
    <location>
        <begin position="1089"/>
        <end position="1103"/>
    </location>
</feature>
<feature type="compositionally biased region" description="Low complexity" evidence="9">
    <location>
        <begin position="1481"/>
        <end position="1495"/>
    </location>
</feature>
<organism evidence="12 13">
    <name type="scientific">Iphiclides podalirius</name>
    <name type="common">scarce swallowtail</name>
    <dbReference type="NCBI Taxonomy" id="110791"/>
    <lineage>
        <taxon>Eukaryota</taxon>
        <taxon>Metazoa</taxon>
        <taxon>Ecdysozoa</taxon>
        <taxon>Arthropoda</taxon>
        <taxon>Hexapoda</taxon>
        <taxon>Insecta</taxon>
        <taxon>Pterygota</taxon>
        <taxon>Neoptera</taxon>
        <taxon>Endopterygota</taxon>
        <taxon>Lepidoptera</taxon>
        <taxon>Glossata</taxon>
        <taxon>Ditrysia</taxon>
        <taxon>Papilionoidea</taxon>
        <taxon>Papilionidae</taxon>
        <taxon>Papilioninae</taxon>
        <taxon>Iphiclides</taxon>
    </lineage>
</organism>
<keyword evidence="7" id="KW-0539">Nucleus</keyword>
<feature type="compositionally biased region" description="Basic and acidic residues" evidence="9">
    <location>
        <begin position="606"/>
        <end position="619"/>
    </location>
</feature>
<feature type="domain" description="PHD-type" evidence="10">
    <location>
        <begin position="480"/>
        <end position="534"/>
    </location>
</feature>
<evidence type="ECO:0000256" key="9">
    <source>
        <dbReference type="SAM" id="MobiDB-lite"/>
    </source>
</evidence>
<dbReference type="EMBL" id="OW152814">
    <property type="protein sequence ID" value="CAH2050568.1"/>
    <property type="molecule type" value="Genomic_DNA"/>
</dbReference>
<feature type="compositionally biased region" description="Basic residues" evidence="9">
    <location>
        <begin position="1074"/>
        <end position="1088"/>
    </location>
</feature>
<evidence type="ECO:0000259" key="10">
    <source>
        <dbReference type="PROSITE" id="PS50016"/>
    </source>
</evidence>
<dbReference type="InterPro" id="IPR006576">
    <property type="entry name" value="BRK_domain"/>
</dbReference>
<dbReference type="Gene3D" id="3.40.5.120">
    <property type="match status" value="1"/>
</dbReference>
<dbReference type="CDD" id="cd15552">
    <property type="entry name" value="PHD_PHF3_like"/>
    <property type="match status" value="1"/>
</dbReference>
<feature type="region of interest" description="Disordered" evidence="9">
    <location>
        <begin position="1421"/>
        <end position="1456"/>
    </location>
</feature>
<feature type="compositionally biased region" description="Polar residues" evidence="9">
    <location>
        <begin position="678"/>
        <end position="688"/>
    </location>
</feature>
<feature type="compositionally biased region" description="Basic residues" evidence="9">
    <location>
        <begin position="1120"/>
        <end position="1129"/>
    </location>
</feature>
<dbReference type="PROSITE" id="PS50016">
    <property type="entry name" value="ZF_PHD_2"/>
    <property type="match status" value="1"/>
</dbReference>
<gene>
    <name evidence="12" type="ORF">IPOD504_LOCUS7541</name>
</gene>
<dbReference type="InterPro" id="IPR012921">
    <property type="entry name" value="SPOC_C"/>
</dbReference>
<dbReference type="InterPro" id="IPR019787">
    <property type="entry name" value="Znf_PHD-finger"/>
</dbReference>
<feature type="compositionally biased region" description="Polar residues" evidence="9">
    <location>
        <begin position="749"/>
        <end position="759"/>
    </location>
</feature>
<evidence type="ECO:0000256" key="7">
    <source>
        <dbReference type="ARBA" id="ARBA00023242"/>
    </source>
</evidence>
<sequence>MANTVITNYTDLNGPSTKTDSSVVVIVNKDGSLSVDQNLLGTLMGSDGSQAAGISVVRVGHEGRPDDATDSENEDDKIPHVTLSVDSYYDEPNSIIKYDSGAEMLQSLRIETRENSLVGFHNDHCYTSFTSPSQVVPQQNDAFTSFDDPVIEITHTPPPKPIQDVIRRVSTDNKTVSKSEKEPVVTNKKPNVLKPIEAIDTKLSDPIKLIDTPEKIKSPLVQKTYSKQISKTAIPTDKPVKGFDAIPQLDDASLAQILQETTPTPMKIQPSISSNVNVINSPGLAGPLSPTLDLLAGLQPEEEGLTEDLLMHVAQLVESSENLQEVIDKQVLGKVDSVTVKTQPIVPVIPQQLGDTNTATLQTSSKTMKNIVPRKDPIEIVRRDGSVITLPPIEAPATRSSKRKSQVEPIVPVSSNVTPTPVPPSPVISPPDPILQQVSKQYVNKKIPAKKQEQVAQAPIVEKPIVESQDNWTSEDDPFRLWCICKQPHNNRFMICCDGCEDWFHGKCVNITKVMGQQMEEQGIEWRCPNCVKSTKVNKNNKVASATKSIKNQETKSPTTPVLAKDLCSKTSCIVCRKSARASSIYCSDACILKHAQDSLGSQEPSKSDDSGKIQDKTKAESRVIVYERKTGRLLAGPNAPTAENLKMWLQRNPTFEVVRPGTLSTIKPNPSRKKLSSDSNKIQTTLNFEKIPRKTTEQTSTKANTQDQKEKVAKPLPSPKEEVKLVAQTKTPVTPKPQVQQPIVDTPKSQNITSLTKSSETRKLARTTSRSRLTLEKLPSVSPSTPQRKDASEGKIKMNSTEPIRDNVRKALQEQMTIRMAETSGSQFTEDEIQQFAIDTEFELHELFRDVGMKYKAKYRSLMFNIKDRKNLSLWQKICERTITPQQLVRLSPEELASQELAQWRDKEAKHQLELIKKSELDLLAASKTYVLKTHKGEEVMETKESVSTELDPNVPVEDLVTALNDSMGNEQSIDNAKDAPKKTDSVSNKKYGNNKKKDKENGLSSHSKNKRESKRDSDNRKSRSSRKRSDKKDREQRSTRRSERKSSVSRSQSKDRMKKESTKEKADSSERSKHRSRSRVKSKRHSKDSSRSLSRGRDRSRSSGRSRRRSRSKDTPRRRQRSRTRHSPSKDEKVKHRSRSQENTYSKSKNDSTDSDSIERPKSAMLKDAHPEYDPHEPMITSAFSEEDLRKSREDVYEDSYKNEMNDYSEVDYDPSKTFSIDSSVIPTESYVTQDKASEAESDQEPSSTVDNSAPIVWNGCINMVDVARFYVAAHEVSGNALDLEDDLAAELDVVGRINPETVWDYIVKMKRAGNKDIVLLRLQAANDEEKMQYIALYSYLSSRHRLGVVKVSNTATVKDFYIVPLSANSSLPSVLLPLDGPGLEVKTHLLIAIVIRQRKKRLPTNIPKEIIPAKVVRESRKRSYTPPAGGKCSFTPPASPKRRAPLPLPSYTSPALSTSVKDKIAATLASAEDDEAYSPGSSTSSCSAPPSSTLRCKMEELNRQIEEQKQQILKMAQADSSIGGEDEAYSPSRPMTPPNVVPLADIALPSNLQEILATIKQRSETSADVDMRTLPPPL</sequence>
<feature type="compositionally biased region" description="Basic and acidic residues" evidence="9">
    <location>
        <begin position="1150"/>
        <end position="1179"/>
    </location>
</feature>
<dbReference type="Pfam" id="PF07500">
    <property type="entry name" value="TFIIS_M"/>
    <property type="match status" value="1"/>
</dbReference>
<feature type="domain" description="TFIIS central" evidence="11">
    <location>
        <begin position="805"/>
        <end position="925"/>
    </location>
</feature>
<name>A0ABN8I8U4_9NEOP</name>
<dbReference type="InterPro" id="IPR003618">
    <property type="entry name" value="TFIIS_cen_dom"/>
</dbReference>
<feature type="compositionally biased region" description="Basic and acidic residues" evidence="9">
    <location>
        <begin position="977"/>
        <end position="986"/>
    </location>
</feature>
<dbReference type="InterPro" id="IPR019786">
    <property type="entry name" value="Zinc_finger_PHD-type_CS"/>
</dbReference>
<evidence type="ECO:0000259" key="11">
    <source>
        <dbReference type="PROSITE" id="PS51321"/>
    </source>
</evidence>
<dbReference type="SUPFAM" id="SSF57903">
    <property type="entry name" value="FYVE/PHD zinc finger"/>
    <property type="match status" value="1"/>
</dbReference>
<feature type="compositionally biased region" description="Basic residues" evidence="9">
    <location>
        <begin position="1104"/>
        <end position="1113"/>
    </location>
</feature>
<dbReference type="PANTHER" id="PTHR11477">
    <property type="entry name" value="TRANSCRIPTION FACTOR S-II ZINC FINGER DOMAIN-CONTAINING PROTEIN"/>
    <property type="match status" value="1"/>
</dbReference>
<dbReference type="Proteomes" id="UP000837857">
    <property type="component" value="Chromosome 2"/>
</dbReference>
<proteinExistence type="predicted"/>
<feature type="compositionally biased region" description="Basic and acidic residues" evidence="9">
    <location>
        <begin position="1032"/>
        <end position="1073"/>
    </location>
</feature>
<dbReference type="InterPro" id="IPR013083">
    <property type="entry name" value="Znf_RING/FYVE/PHD"/>
</dbReference>
<comment type="subcellular location">
    <subcellularLocation>
        <location evidence="1">Nucleus</location>
    </subcellularLocation>
</comment>
<evidence type="ECO:0000256" key="8">
    <source>
        <dbReference type="PROSITE-ProRule" id="PRU00146"/>
    </source>
</evidence>
<dbReference type="Gene3D" id="3.30.40.10">
    <property type="entry name" value="Zinc/RING finger domain, C3HC4 (zinc finger)"/>
    <property type="match status" value="1"/>
</dbReference>
<dbReference type="Pfam" id="PF07533">
    <property type="entry name" value="BRK"/>
    <property type="match status" value="1"/>
</dbReference>
<dbReference type="PANTHER" id="PTHR11477:SF51">
    <property type="entry name" value="PROTEIN PARTNER OF SNF, ISOFORM B"/>
    <property type="match status" value="1"/>
</dbReference>
<evidence type="ECO:0000313" key="13">
    <source>
        <dbReference type="Proteomes" id="UP000837857"/>
    </source>
</evidence>
<feature type="region of interest" description="Disordered" evidence="9">
    <location>
        <begin position="1525"/>
        <end position="1544"/>
    </location>
</feature>
<keyword evidence="3 8" id="KW-0863">Zinc-finger</keyword>
<dbReference type="InterPro" id="IPR037259">
    <property type="entry name" value="BRK_sf"/>
</dbReference>
<evidence type="ECO:0000256" key="4">
    <source>
        <dbReference type="ARBA" id="ARBA00022833"/>
    </source>
</evidence>
<feature type="compositionally biased region" description="Polar residues" evidence="9">
    <location>
        <begin position="698"/>
        <end position="707"/>
    </location>
</feature>